<sequence length="524" mass="56671">MGLKFSDLYSAPEVNPVTRKARSIPFFNPINVYGRVFFFSWFGFMIAFWAWYTFPPLLTLTIKKDLNLTTVQVANSNIVSLCATLLVRVVAGPLCDQFGSRKVFGGLLLVGAIPLGLAPLVKNATGLYISRFFIGILGGTFVPCQVWSTGFFDKNVVGTANALTGGFGNAGGGITYFIMPAVYDGFVHRGYSAGVSWRLTFIVPLVMVILCGVCLLLLCPDTPTGKWADRHQAAHQALIIHGVEEKSAVVDVPGAITDKASIDTDKRRASDTKDTDMEKKDSITPNSVPPTFDHEAQMTKEEMLVTAQGEIVVKPTLSEAVRVAASPQTIFHILTYMNSFGGELAINSILASYYFKNFPHLNQTTAANWAAMFGFLNFVTRPLGGIVSDLLYKFFGHSLWLKKAWIIVCGVITGVMLIIIGRLDPHDQSTMIGLVSLMSIFLEAGNGANFSLVPHVHPYANGILSGLTGAGGNLGGVIFAIIFRLMDNGGNYAKSFWVIGCIQLGVSIAVSWIPPLPKGQIGGH</sequence>
<dbReference type="SUPFAM" id="SSF103473">
    <property type="entry name" value="MFS general substrate transporter"/>
    <property type="match status" value="1"/>
</dbReference>
<accession>A0AA40CZ10</accession>
<dbReference type="InterPro" id="IPR036259">
    <property type="entry name" value="MFS_trans_sf"/>
</dbReference>
<dbReference type="InterPro" id="IPR004737">
    <property type="entry name" value="NO3_transporter_NarK/NarU-like"/>
</dbReference>
<organism evidence="11 12">
    <name type="scientific">Cercophora newfieldiana</name>
    <dbReference type="NCBI Taxonomy" id="92897"/>
    <lineage>
        <taxon>Eukaryota</taxon>
        <taxon>Fungi</taxon>
        <taxon>Dikarya</taxon>
        <taxon>Ascomycota</taxon>
        <taxon>Pezizomycotina</taxon>
        <taxon>Sordariomycetes</taxon>
        <taxon>Sordariomycetidae</taxon>
        <taxon>Sordariales</taxon>
        <taxon>Lasiosphaeriaceae</taxon>
        <taxon>Cercophora</taxon>
    </lineage>
</organism>
<dbReference type="GO" id="GO:0015113">
    <property type="term" value="F:nitrite transmembrane transporter activity"/>
    <property type="evidence" value="ECO:0007669"/>
    <property type="project" value="InterPro"/>
</dbReference>
<feature type="transmembrane region" description="Helical" evidence="8">
    <location>
        <begin position="103"/>
        <end position="121"/>
    </location>
</feature>
<dbReference type="Gene3D" id="1.20.1250.20">
    <property type="entry name" value="MFS general substrate transporter like domains"/>
    <property type="match status" value="2"/>
</dbReference>
<feature type="transmembrane region" description="Helical" evidence="8">
    <location>
        <begin position="404"/>
        <end position="420"/>
    </location>
</feature>
<keyword evidence="3 8" id="KW-0813">Transport</keyword>
<dbReference type="AlphaFoldDB" id="A0AA40CZ10"/>
<reference evidence="11" key="1">
    <citation type="submission" date="2023-06" db="EMBL/GenBank/DDBJ databases">
        <title>Genome-scale phylogeny and comparative genomics of the fungal order Sordariales.</title>
        <authorList>
            <consortium name="Lawrence Berkeley National Laboratory"/>
            <person name="Hensen N."/>
            <person name="Bonometti L."/>
            <person name="Westerberg I."/>
            <person name="Brannstrom I.O."/>
            <person name="Guillou S."/>
            <person name="Cros-Aarteil S."/>
            <person name="Calhoun S."/>
            <person name="Haridas S."/>
            <person name="Kuo A."/>
            <person name="Mondo S."/>
            <person name="Pangilinan J."/>
            <person name="Riley R."/>
            <person name="Labutti K."/>
            <person name="Andreopoulos B."/>
            <person name="Lipzen A."/>
            <person name="Chen C."/>
            <person name="Yanf M."/>
            <person name="Daum C."/>
            <person name="Ng V."/>
            <person name="Clum A."/>
            <person name="Steindorff A."/>
            <person name="Ohm R."/>
            <person name="Martin F."/>
            <person name="Silar P."/>
            <person name="Natvig D."/>
            <person name="Lalanne C."/>
            <person name="Gautier V."/>
            <person name="Ament-Velasquez S.L."/>
            <person name="Kruys A."/>
            <person name="Hutchinson M.I."/>
            <person name="Powell A.J."/>
            <person name="Barry K."/>
            <person name="Miller A.N."/>
            <person name="Grigoriev I.V."/>
            <person name="Debuchy R."/>
            <person name="Gladieux P."/>
            <person name="Thoren M.H."/>
            <person name="Johannesson H."/>
        </authorList>
    </citation>
    <scope>NUCLEOTIDE SEQUENCE</scope>
    <source>
        <strain evidence="11">SMH2532-1</strain>
    </source>
</reference>
<dbReference type="PANTHER" id="PTHR23515">
    <property type="entry name" value="HIGH-AFFINITY NITRATE TRANSPORTER 2.3"/>
    <property type="match status" value="1"/>
</dbReference>
<keyword evidence="7 8" id="KW-0472">Membrane</keyword>
<dbReference type="InterPro" id="IPR044772">
    <property type="entry name" value="NO3_transporter"/>
</dbReference>
<evidence type="ECO:0000256" key="5">
    <source>
        <dbReference type="ARBA" id="ARBA00022989"/>
    </source>
</evidence>
<dbReference type="Pfam" id="PF07690">
    <property type="entry name" value="MFS_1"/>
    <property type="match status" value="1"/>
</dbReference>
<feature type="transmembrane region" description="Helical" evidence="8">
    <location>
        <begin position="366"/>
        <end position="384"/>
    </location>
</feature>
<gene>
    <name evidence="11" type="ORF">B0T16DRAFT_384565</name>
</gene>
<feature type="transmembrane region" description="Helical" evidence="8">
    <location>
        <begin position="32"/>
        <end position="52"/>
    </location>
</feature>
<evidence type="ECO:0000256" key="1">
    <source>
        <dbReference type="ARBA" id="ARBA00004141"/>
    </source>
</evidence>
<feature type="domain" description="Major facilitator superfamily (MFS) profile" evidence="10">
    <location>
        <begin position="36"/>
        <end position="518"/>
    </location>
</feature>
<feature type="transmembrane region" description="Helical" evidence="8">
    <location>
        <begin position="459"/>
        <end position="483"/>
    </location>
</feature>
<keyword evidence="8" id="KW-1003">Cell membrane</keyword>
<comment type="subcellular location">
    <subcellularLocation>
        <location evidence="8">Cell membrane</location>
        <topology evidence="8">Multi-pass membrane protein</topology>
    </subcellularLocation>
    <subcellularLocation>
        <location evidence="1">Membrane</location>
        <topology evidence="1">Multi-pass membrane protein</topology>
    </subcellularLocation>
</comment>
<evidence type="ECO:0000313" key="11">
    <source>
        <dbReference type="EMBL" id="KAK0655747.1"/>
    </source>
</evidence>
<evidence type="ECO:0000256" key="3">
    <source>
        <dbReference type="ARBA" id="ARBA00022448"/>
    </source>
</evidence>
<evidence type="ECO:0000259" key="10">
    <source>
        <dbReference type="PROSITE" id="PS50850"/>
    </source>
</evidence>
<keyword evidence="6 8" id="KW-0534">Nitrate assimilation</keyword>
<feature type="transmembrane region" description="Helical" evidence="8">
    <location>
        <begin position="199"/>
        <end position="219"/>
    </location>
</feature>
<evidence type="ECO:0000256" key="7">
    <source>
        <dbReference type="ARBA" id="ARBA00023136"/>
    </source>
</evidence>
<keyword evidence="4 8" id="KW-0812">Transmembrane</keyword>
<dbReference type="InterPro" id="IPR011701">
    <property type="entry name" value="MFS"/>
</dbReference>
<protein>
    <recommendedName>
        <fullName evidence="8">Nitrate/nitrite transporter</fullName>
    </recommendedName>
</protein>
<proteinExistence type="inferred from homology"/>
<comment type="caution">
    <text evidence="11">The sequence shown here is derived from an EMBL/GenBank/DDBJ whole genome shotgun (WGS) entry which is preliminary data.</text>
</comment>
<keyword evidence="5 8" id="KW-1133">Transmembrane helix</keyword>
<evidence type="ECO:0000256" key="6">
    <source>
        <dbReference type="ARBA" id="ARBA00023063"/>
    </source>
</evidence>
<evidence type="ECO:0000256" key="9">
    <source>
        <dbReference type="SAM" id="MobiDB-lite"/>
    </source>
</evidence>
<dbReference type="PROSITE" id="PS50850">
    <property type="entry name" value="MFS"/>
    <property type="match status" value="1"/>
</dbReference>
<dbReference type="InterPro" id="IPR020846">
    <property type="entry name" value="MFS_dom"/>
</dbReference>
<keyword evidence="12" id="KW-1185">Reference proteome</keyword>
<feature type="transmembrane region" description="Helical" evidence="8">
    <location>
        <begin position="72"/>
        <end position="91"/>
    </location>
</feature>
<dbReference type="GO" id="GO:0015112">
    <property type="term" value="F:nitrate transmembrane transporter activity"/>
    <property type="evidence" value="ECO:0007669"/>
    <property type="project" value="UniProtKB-UniRule"/>
</dbReference>
<evidence type="ECO:0000256" key="8">
    <source>
        <dbReference type="RuleBase" id="RU366033"/>
    </source>
</evidence>
<feature type="transmembrane region" description="Helical" evidence="8">
    <location>
        <begin position="495"/>
        <end position="514"/>
    </location>
</feature>
<dbReference type="EMBL" id="JAULSV010000001">
    <property type="protein sequence ID" value="KAK0655747.1"/>
    <property type="molecule type" value="Genomic_DNA"/>
</dbReference>
<comment type="similarity">
    <text evidence="2 8">Belongs to the major facilitator superfamily. Nitrate/nitrite porter (TC 2.A.1.8) family.</text>
</comment>
<feature type="region of interest" description="Disordered" evidence="9">
    <location>
        <begin position="261"/>
        <end position="292"/>
    </location>
</feature>
<evidence type="ECO:0000256" key="4">
    <source>
        <dbReference type="ARBA" id="ARBA00022692"/>
    </source>
</evidence>
<evidence type="ECO:0000256" key="2">
    <source>
        <dbReference type="ARBA" id="ARBA00008432"/>
    </source>
</evidence>
<dbReference type="NCBIfam" id="TIGR00886">
    <property type="entry name" value="2A0108"/>
    <property type="match status" value="1"/>
</dbReference>
<dbReference type="Proteomes" id="UP001174936">
    <property type="component" value="Unassembled WGS sequence"/>
</dbReference>
<feature type="transmembrane region" description="Helical" evidence="8">
    <location>
        <begin position="160"/>
        <end position="179"/>
    </location>
</feature>
<feature type="compositionally biased region" description="Basic and acidic residues" evidence="9">
    <location>
        <begin position="261"/>
        <end position="282"/>
    </location>
</feature>
<dbReference type="GO" id="GO:0005886">
    <property type="term" value="C:plasma membrane"/>
    <property type="evidence" value="ECO:0007669"/>
    <property type="project" value="UniProtKB-SubCell"/>
</dbReference>
<name>A0AA40CZ10_9PEZI</name>
<feature type="transmembrane region" description="Helical" evidence="8">
    <location>
        <begin position="127"/>
        <end position="148"/>
    </location>
</feature>
<dbReference type="GO" id="GO:0042128">
    <property type="term" value="P:nitrate assimilation"/>
    <property type="evidence" value="ECO:0007669"/>
    <property type="project" value="UniProtKB-UniRule"/>
</dbReference>
<evidence type="ECO:0000313" key="12">
    <source>
        <dbReference type="Proteomes" id="UP001174936"/>
    </source>
</evidence>